<organism evidence="3 4">
    <name type="scientific">Dryococelus australis</name>
    <dbReference type="NCBI Taxonomy" id="614101"/>
    <lineage>
        <taxon>Eukaryota</taxon>
        <taxon>Metazoa</taxon>
        <taxon>Ecdysozoa</taxon>
        <taxon>Arthropoda</taxon>
        <taxon>Hexapoda</taxon>
        <taxon>Insecta</taxon>
        <taxon>Pterygota</taxon>
        <taxon>Neoptera</taxon>
        <taxon>Polyneoptera</taxon>
        <taxon>Phasmatodea</taxon>
        <taxon>Verophasmatodea</taxon>
        <taxon>Anareolatae</taxon>
        <taxon>Phasmatidae</taxon>
        <taxon>Eurycanthinae</taxon>
        <taxon>Dryococelus</taxon>
    </lineage>
</organism>
<feature type="transmembrane region" description="Helical" evidence="2">
    <location>
        <begin position="368"/>
        <end position="387"/>
    </location>
</feature>
<keyword evidence="4" id="KW-1185">Reference proteome</keyword>
<feature type="region of interest" description="Disordered" evidence="1">
    <location>
        <begin position="43"/>
        <end position="69"/>
    </location>
</feature>
<keyword evidence="2" id="KW-0812">Transmembrane</keyword>
<evidence type="ECO:0000256" key="2">
    <source>
        <dbReference type="SAM" id="Phobius"/>
    </source>
</evidence>
<accession>A0ABQ9G1T9</accession>
<keyword evidence="2" id="KW-0472">Membrane</keyword>
<proteinExistence type="predicted"/>
<evidence type="ECO:0000313" key="3">
    <source>
        <dbReference type="EMBL" id="KAJ8866451.1"/>
    </source>
</evidence>
<feature type="transmembrane region" description="Helical" evidence="2">
    <location>
        <begin position="407"/>
        <end position="426"/>
    </location>
</feature>
<feature type="compositionally biased region" description="Basic and acidic residues" evidence="1">
    <location>
        <begin position="908"/>
        <end position="933"/>
    </location>
</feature>
<feature type="region of interest" description="Disordered" evidence="1">
    <location>
        <begin position="253"/>
        <end position="300"/>
    </location>
</feature>
<keyword evidence="2" id="KW-1133">Transmembrane helix</keyword>
<feature type="region of interest" description="Disordered" evidence="1">
    <location>
        <begin position="908"/>
        <end position="943"/>
    </location>
</feature>
<dbReference type="EMBL" id="JARBHB010000016">
    <property type="protein sequence ID" value="KAJ8866451.1"/>
    <property type="molecule type" value="Genomic_DNA"/>
</dbReference>
<feature type="compositionally biased region" description="Basic and acidic residues" evidence="1">
    <location>
        <begin position="94"/>
        <end position="113"/>
    </location>
</feature>
<feature type="compositionally biased region" description="Polar residues" evidence="1">
    <location>
        <begin position="274"/>
        <end position="284"/>
    </location>
</feature>
<feature type="compositionally biased region" description="Basic and acidic residues" evidence="1">
    <location>
        <begin position="253"/>
        <end position="273"/>
    </location>
</feature>
<gene>
    <name evidence="3" type="ORF">PR048_032294</name>
</gene>
<name>A0ABQ9G1T9_9NEOP</name>
<comment type="caution">
    <text evidence="3">The sequence shown here is derived from an EMBL/GenBank/DDBJ whole genome shotgun (WGS) entry which is preliminary data.</text>
</comment>
<feature type="region of interest" description="Disordered" evidence="1">
    <location>
        <begin position="218"/>
        <end position="238"/>
    </location>
</feature>
<sequence length="943" mass="103985">MIFTPSISRSPGRAPWWYVTGWLASRGQGDATAGLAAPILADQQARPADVRRGARQTHPRRNEVGSSRQDQSITCIKTFVWRGYGAKSKHRNRIRLERASQKQSSDTHERSYDRVKLCRERKINAKASERVNVDVFAPTSFQPMSRQTQCSRVLQAPSRTVGFSRWFHTLSSIQATNTSLAVVPQSPVVVHTSLGSRTLGQAASIKDCRPLGCGSRHLESSPTRVTRRGGLRRQSVSPEHSCVVAKRIGNSSRRDEACEASKSHRCQHSRDSQKVSQEAASASFQEEGRARRVSDYGAGQLSRRQQQHVTIFYPASEKAEVAVSSQRCPEFFLHPVIETLRPLVVSPSIVGRAHISRQPRTGASTDDMSLYAFLVPAAQAPATLPILVASLKRKISGSRAIFQYADYYGVVLSYFAGAVGPLLFLLSPPKTASSSLFFFFLRVPGDIRSFQTIMLCVGEPPARPVATPSRRNKTWLSVSPSDVDQNLKLGRAFTETPNPRGASYALKLRRDWPGTKGGAEPATKNRTCPIAKPVMKSDGRKLQMTPGVPCWQPLGERKGGREAGCVRSIPGMKRAGETGDPRANPPTSGIAQHDSHTRKSGSDPAGIPTRTVPRLYSYWFSFLEARAITSQQGDPGLIPPSTTLTMRIHPREPLIPNGADLTPGAASKLIRGREGVVRGSDRDSVEGRELVFGRVEVAHTAARGRSSSILSARCNLNENRHPPPPSPLFPSEKWWGLSRGGPVPGRVTRPPIPPPPHPTRYLYDYVFLSAGEVERSEGAVIPRRMTERQSAIDRPPVSAESNRVFASDARDPRRCRKKNSLSLFDRASVIIFPSRAVYLRYTRSELELPTYENKVSDYLSLSTQGPAVRSRTYPDGILSSKIAALLVARRMRAANARTNMAAPLVAKERKWENGGKQDKEKEIKNVKEKKLRALGENPRNARA</sequence>
<reference evidence="3 4" key="1">
    <citation type="submission" date="2023-02" db="EMBL/GenBank/DDBJ databases">
        <title>LHISI_Scaffold_Assembly.</title>
        <authorList>
            <person name="Stuart O.P."/>
            <person name="Cleave R."/>
            <person name="Magrath M.J.L."/>
            <person name="Mikheyev A.S."/>
        </authorList>
    </citation>
    <scope>NUCLEOTIDE SEQUENCE [LARGE SCALE GENOMIC DNA]</scope>
    <source>
        <strain evidence="3">Daus_M_001</strain>
        <tissue evidence="3">Leg muscle</tissue>
    </source>
</reference>
<evidence type="ECO:0000313" key="4">
    <source>
        <dbReference type="Proteomes" id="UP001159363"/>
    </source>
</evidence>
<dbReference type="Proteomes" id="UP001159363">
    <property type="component" value="Chromosome 15"/>
</dbReference>
<evidence type="ECO:0000256" key="1">
    <source>
        <dbReference type="SAM" id="MobiDB-lite"/>
    </source>
</evidence>
<feature type="region of interest" description="Disordered" evidence="1">
    <location>
        <begin position="91"/>
        <end position="113"/>
    </location>
</feature>
<feature type="region of interest" description="Disordered" evidence="1">
    <location>
        <begin position="571"/>
        <end position="608"/>
    </location>
</feature>
<protein>
    <submittedName>
        <fullName evidence="3">Uncharacterized protein</fullName>
    </submittedName>
</protein>